<comment type="caution">
    <text evidence="6">The sequence shown here is derived from an EMBL/GenBank/DDBJ whole genome shotgun (WGS) entry which is preliminary data.</text>
</comment>
<dbReference type="CDD" id="cd06262">
    <property type="entry name" value="metallo-hydrolase-like_MBL-fold"/>
    <property type="match status" value="1"/>
</dbReference>
<feature type="domain" description="Metallo-beta-lactamase" evidence="5">
    <location>
        <begin position="16"/>
        <end position="192"/>
    </location>
</feature>
<keyword evidence="7" id="KW-1185">Reference proteome</keyword>
<evidence type="ECO:0000256" key="4">
    <source>
        <dbReference type="ARBA" id="ARBA00022833"/>
    </source>
</evidence>
<dbReference type="Gene3D" id="3.60.15.10">
    <property type="entry name" value="Ribonuclease Z/Hydroxyacylglutathione hydrolase-like"/>
    <property type="match status" value="1"/>
</dbReference>
<evidence type="ECO:0000256" key="3">
    <source>
        <dbReference type="ARBA" id="ARBA00022801"/>
    </source>
</evidence>
<dbReference type="EMBL" id="JAACJS010000002">
    <property type="protein sequence ID" value="NCI49038.1"/>
    <property type="molecule type" value="Genomic_DNA"/>
</dbReference>
<dbReference type="SMART" id="SM00849">
    <property type="entry name" value="Lactamase_B"/>
    <property type="match status" value="1"/>
</dbReference>
<dbReference type="PANTHER" id="PTHR46233:SF3">
    <property type="entry name" value="HYDROXYACYLGLUTATHIONE HYDROLASE GLOC"/>
    <property type="match status" value="1"/>
</dbReference>
<reference evidence="6 7" key="1">
    <citation type="submission" date="2020-01" db="EMBL/GenBank/DDBJ databases">
        <title>Genome analysis.</title>
        <authorList>
            <person name="Wu S."/>
            <person name="Wang G."/>
        </authorList>
    </citation>
    <scope>NUCLEOTIDE SEQUENCE [LARGE SCALE GENOMIC DNA]</scope>
    <source>
        <strain evidence="6 7">SYL130</strain>
    </source>
</reference>
<evidence type="ECO:0000313" key="6">
    <source>
        <dbReference type="EMBL" id="NCI49038.1"/>
    </source>
</evidence>
<accession>A0ABW9ZPM3</accession>
<dbReference type="InterPro" id="IPR001279">
    <property type="entry name" value="Metallo-B-lactamas"/>
</dbReference>
<keyword evidence="3" id="KW-0378">Hydrolase</keyword>
<dbReference type="SUPFAM" id="SSF56281">
    <property type="entry name" value="Metallo-hydrolase/oxidoreductase"/>
    <property type="match status" value="1"/>
</dbReference>
<name>A0ABW9ZPM3_9BACT</name>
<evidence type="ECO:0000256" key="1">
    <source>
        <dbReference type="ARBA" id="ARBA00001947"/>
    </source>
</evidence>
<proteinExistence type="predicted"/>
<dbReference type="InterPro" id="IPR051453">
    <property type="entry name" value="MBL_Glyoxalase_II"/>
</dbReference>
<keyword evidence="4" id="KW-0862">Zinc</keyword>
<sequence length="213" mass="23689">MFEKMEIRRIVNGKWEENCYIVSDGQDAVIIDPGGNFEELEEYTNGNGLKVWAVINTHAHFDHIVSVADVVDAFKCPFYLHSADKRLLRSANLYMSLFMGEAPIRVPVVDRELDNTALPLVFGNLRIEVMHTPGHTDGGVCFLIGDHLFTGDTLMKGSIGRLDLPGGNKEKMKISLQKIASMPNGLKIYPGHGETSTIAAELEHNEAFKSFLK</sequence>
<keyword evidence="2" id="KW-0479">Metal-binding</keyword>
<gene>
    <name evidence="6" type="ORF">GWC95_03835</name>
</gene>
<dbReference type="Proteomes" id="UP000753802">
    <property type="component" value="Unassembled WGS sequence"/>
</dbReference>
<evidence type="ECO:0000256" key="2">
    <source>
        <dbReference type="ARBA" id="ARBA00022723"/>
    </source>
</evidence>
<dbReference type="RefSeq" id="WP_161817338.1">
    <property type="nucleotide sequence ID" value="NZ_JAACJS010000002.1"/>
</dbReference>
<organism evidence="6 7">
    <name type="scientific">Sediminibacterium roseum</name>
    <dbReference type="NCBI Taxonomy" id="1978412"/>
    <lineage>
        <taxon>Bacteria</taxon>
        <taxon>Pseudomonadati</taxon>
        <taxon>Bacteroidota</taxon>
        <taxon>Chitinophagia</taxon>
        <taxon>Chitinophagales</taxon>
        <taxon>Chitinophagaceae</taxon>
        <taxon>Sediminibacterium</taxon>
    </lineage>
</organism>
<evidence type="ECO:0000313" key="7">
    <source>
        <dbReference type="Proteomes" id="UP000753802"/>
    </source>
</evidence>
<dbReference type="InterPro" id="IPR036866">
    <property type="entry name" value="RibonucZ/Hydroxyglut_hydro"/>
</dbReference>
<protein>
    <submittedName>
        <fullName evidence="6">MBL fold metallo-hydrolase</fullName>
    </submittedName>
</protein>
<dbReference type="Pfam" id="PF00753">
    <property type="entry name" value="Lactamase_B"/>
    <property type="match status" value="1"/>
</dbReference>
<comment type="cofactor">
    <cofactor evidence="1">
        <name>Zn(2+)</name>
        <dbReference type="ChEBI" id="CHEBI:29105"/>
    </cofactor>
</comment>
<evidence type="ECO:0000259" key="5">
    <source>
        <dbReference type="SMART" id="SM00849"/>
    </source>
</evidence>
<dbReference type="PANTHER" id="PTHR46233">
    <property type="entry name" value="HYDROXYACYLGLUTATHIONE HYDROLASE GLOC"/>
    <property type="match status" value="1"/>
</dbReference>